<dbReference type="SUPFAM" id="SSF53300">
    <property type="entry name" value="vWA-like"/>
    <property type="match status" value="1"/>
</dbReference>
<accession>A0A9J7LCG8</accession>
<evidence type="ECO:0000313" key="3">
    <source>
        <dbReference type="RefSeq" id="XP_035679185.1"/>
    </source>
</evidence>
<dbReference type="Proteomes" id="UP000001554">
    <property type="component" value="Chromosome 6"/>
</dbReference>
<dbReference type="KEGG" id="bfo:118417658"/>
<reference evidence="2" key="1">
    <citation type="journal article" date="2020" name="Nat. Ecol. Evol.">
        <title>Deeply conserved synteny resolves early events in vertebrate evolution.</title>
        <authorList>
            <person name="Simakov O."/>
            <person name="Marletaz F."/>
            <person name="Yue J.X."/>
            <person name="O'Connell B."/>
            <person name="Jenkins J."/>
            <person name="Brandt A."/>
            <person name="Calef R."/>
            <person name="Tung C.H."/>
            <person name="Huang T.K."/>
            <person name="Schmutz J."/>
            <person name="Satoh N."/>
            <person name="Yu J.K."/>
            <person name="Putnam N.H."/>
            <person name="Green R.E."/>
            <person name="Rokhsar D.S."/>
        </authorList>
    </citation>
    <scope>NUCLEOTIDE SEQUENCE [LARGE SCALE GENOMIC DNA]</scope>
    <source>
        <strain evidence="2">S238N-H82</strain>
    </source>
</reference>
<feature type="compositionally biased region" description="Low complexity" evidence="1">
    <location>
        <begin position="159"/>
        <end position="168"/>
    </location>
</feature>
<evidence type="ECO:0000313" key="2">
    <source>
        <dbReference type="Proteomes" id="UP000001554"/>
    </source>
</evidence>
<dbReference type="AlphaFoldDB" id="A0A9J7LCG8"/>
<sequence length="535" mass="58805">MASPVKSSRFHTLKVTKKTSIKDFVSTHKLEFEKGKGFYQLTKPEIIQDYKEIVARRKSDGSFVSGSAVRSTLGIPDDAGKKFKFDLSKIPDFDVFVQSTSYNRALMPDTEFLYEVGSGGDEPAPSTPPAAGKKRKAEPEPPAATSPKKRGVKAEPKAEPAAGTSAPAPAAPGGGGPVEIVFCFDTTGSMYPCLAEVRKKIQDVVKRLHKDISGIRMALMAHGDYQDAATTYDVTWLDFTTDEKKLCNWAKSVKSTCGYDADECYELALRKARTQLSWTPGTQRSLVMIGDCGPHAPTYPLNKDNIDWQKEVKLLAEMGVHIYAVQALGYSPRGGFYNEMARRTHGCHLNLNQFSSIVDFMMAICYRERGAEQLEAYEKEVRSRRGGGGMNRELHQLFDALAGRKTTFTASGAGAAAAGDLEPVSPSRFQVLTVDERCDIKTFVSNNSLIFKTGRGFYEFTKPEKISDKKEVVLVDKTTGDMFTGPEACEMIGAGGSGRIKPASLDSWRVFVQSTSYNRVLMPGTGFLYEVDPEH</sequence>
<dbReference type="Gene3D" id="3.40.50.410">
    <property type="entry name" value="von Willebrand factor, type A domain"/>
    <property type="match status" value="1"/>
</dbReference>
<dbReference type="GeneID" id="118417658"/>
<organism evidence="2 3">
    <name type="scientific">Branchiostoma floridae</name>
    <name type="common">Florida lancelet</name>
    <name type="synonym">Amphioxus</name>
    <dbReference type="NCBI Taxonomy" id="7739"/>
    <lineage>
        <taxon>Eukaryota</taxon>
        <taxon>Metazoa</taxon>
        <taxon>Chordata</taxon>
        <taxon>Cephalochordata</taxon>
        <taxon>Leptocardii</taxon>
        <taxon>Amphioxiformes</taxon>
        <taxon>Branchiostomatidae</taxon>
        <taxon>Branchiostoma</taxon>
    </lineage>
</organism>
<dbReference type="PANTHER" id="PTHR47824">
    <property type="entry name" value="UBIQUITIN-LIKE DOMAIN-CONTAINING PROTEIN"/>
    <property type="match status" value="1"/>
</dbReference>
<dbReference type="InterPro" id="IPR036465">
    <property type="entry name" value="vWFA_dom_sf"/>
</dbReference>
<dbReference type="OMA" id="SMYPCLA"/>
<dbReference type="CDD" id="cd00198">
    <property type="entry name" value="vWFA"/>
    <property type="match status" value="1"/>
</dbReference>
<proteinExistence type="predicted"/>
<reference evidence="3" key="2">
    <citation type="submission" date="2025-08" db="UniProtKB">
        <authorList>
            <consortium name="RefSeq"/>
        </authorList>
    </citation>
    <scope>IDENTIFICATION</scope>
    <source>
        <strain evidence="3">S238N-H82</strain>
        <tissue evidence="3">Testes</tissue>
    </source>
</reference>
<dbReference type="PANTHER" id="PTHR47824:SF3">
    <property type="entry name" value="UBIQUITIN-LIKE DOMAIN-CONTAINING PROTEIN"/>
    <property type="match status" value="1"/>
</dbReference>
<name>A0A9J7LCG8_BRAFL</name>
<dbReference type="OrthoDB" id="20889at2759"/>
<protein>
    <submittedName>
        <fullName evidence="3">Uncharacterized protein LOC118417658</fullName>
    </submittedName>
</protein>
<dbReference type="RefSeq" id="XP_035679185.1">
    <property type="nucleotide sequence ID" value="XM_035823292.1"/>
</dbReference>
<evidence type="ECO:0000256" key="1">
    <source>
        <dbReference type="SAM" id="MobiDB-lite"/>
    </source>
</evidence>
<keyword evidence="2" id="KW-1185">Reference proteome</keyword>
<gene>
    <name evidence="3" type="primary">LOC118417658</name>
</gene>
<feature type="region of interest" description="Disordered" evidence="1">
    <location>
        <begin position="114"/>
        <end position="172"/>
    </location>
</feature>